<evidence type="ECO:0000313" key="1">
    <source>
        <dbReference type="EMBL" id="KAK1750065.1"/>
    </source>
</evidence>
<dbReference type="Proteomes" id="UP001239445">
    <property type="component" value="Unassembled WGS sequence"/>
</dbReference>
<dbReference type="PANTHER" id="PTHR39598">
    <property type="entry name" value="AUSTINOL SYNTHESIS PROTEIN F-RELATED"/>
    <property type="match status" value="1"/>
</dbReference>
<gene>
    <name evidence="1" type="ORF">QBC47DRAFT_394549</name>
</gene>
<organism evidence="1 2">
    <name type="scientific">Echria macrotheca</name>
    <dbReference type="NCBI Taxonomy" id="438768"/>
    <lineage>
        <taxon>Eukaryota</taxon>
        <taxon>Fungi</taxon>
        <taxon>Dikarya</taxon>
        <taxon>Ascomycota</taxon>
        <taxon>Pezizomycotina</taxon>
        <taxon>Sordariomycetes</taxon>
        <taxon>Sordariomycetidae</taxon>
        <taxon>Sordariales</taxon>
        <taxon>Schizotheciaceae</taxon>
        <taxon>Echria</taxon>
    </lineage>
</organism>
<accession>A0AAJ0B1P9</accession>
<keyword evidence="2" id="KW-1185">Reference proteome</keyword>
<dbReference type="InterPro" id="IPR050977">
    <property type="entry name" value="Fungal_Meroterpenoid_Isomerase"/>
</dbReference>
<dbReference type="Gene3D" id="3.10.450.50">
    <property type="match status" value="1"/>
</dbReference>
<dbReference type="SUPFAM" id="SSF54427">
    <property type="entry name" value="NTF2-like"/>
    <property type="match status" value="1"/>
</dbReference>
<dbReference type="AlphaFoldDB" id="A0AAJ0B1P9"/>
<dbReference type="InterPro" id="IPR032710">
    <property type="entry name" value="NTF2-like_dom_sf"/>
</dbReference>
<protein>
    <submittedName>
        <fullName evidence="1">SLAM family member 5</fullName>
    </submittedName>
</protein>
<sequence length="140" mass="15887">MPSRRETLIAILDAHAEQNIDKIMAHHSDNFTWGVLPKSLGQAPLDNMAYRQMYESTAPAFRNYQATVVDIFEDEKENKAVVWINAAAETDVGPYVNEKMLVFYFDDAGKVSRTFEFIDSASTAAWYSKLQQHSTEMGDN</sequence>
<dbReference type="EMBL" id="MU839849">
    <property type="protein sequence ID" value="KAK1750065.1"/>
    <property type="molecule type" value="Genomic_DNA"/>
</dbReference>
<evidence type="ECO:0000313" key="2">
    <source>
        <dbReference type="Proteomes" id="UP001239445"/>
    </source>
</evidence>
<comment type="caution">
    <text evidence="1">The sequence shown here is derived from an EMBL/GenBank/DDBJ whole genome shotgun (WGS) entry which is preliminary data.</text>
</comment>
<name>A0AAJ0B1P9_9PEZI</name>
<reference evidence="1" key="1">
    <citation type="submission" date="2023-06" db="EMBL/GenBank/DDBJ databases">
        <title>Genome-scale phylogeny and comparative genomics of the fungal order Sordariales.</title>
        <authorList>
            <consortium name="Lawrence Berkeley National Laboratory"/>
            <person name="Hensen N."/>
            <person name="Bonometti L."/>
            <person name="Westerberg I."/>
            <person name="Brannstrom I.O."/>
            <person name="Guillou S."/>
            <person name="Cros-Aarteil S."/>
            <person name="Calhoun S."/>
            <person name="Haridas S."/>
            <person name="Kuo A."/>
            <person name="Mondo S."/>
            <person name="Pangilinan J."/>
            <person name="Riley R."/>
            <person name="Labutti K."/>
            <person name="Andreopoulos B."/>
            <person name="Lipzen A."/>
            <person name="Chen C."/>
            <person name="Yanf M."/>
            <person name="Daum C."/>
            <person name="Ng V."/>
            <person name="Clum A."/>
            <person name="Steindorff A."/>
            <person name="Ohm R."/>
            <person name="Martin F."/>
            <person name="Silar P."/>
            <person name="Natvig D."/>
            <person name="Lalanne C."/>
            <person name="Gautier V."/>
            <person name="Ament-Velasquez S.L."/>
            <person name="Kruys A."/>
            <person name="Hutchinson M.I."/>
            <person name="Powell A.J."/>
            <person name="Barry K."/>
            <person name="Miller A.N."/>
            <person name="Grigoriev I.V."/>
            <person name="Debuchy R."/>
            <person name="Gladieux P."/>
            <person name="Thoren M.H."/>
            <person name="Johannesson H."/>
        </authorList>
    </citation>
    <scope>NUCLEOTIDE SEQUENCE</scope>
    <source>
        <strain evidence="1">PSN4</strain>
    </source>
</reference>
<proteinExistence type="predicted"/>
<dbReference type="PANTHER" id="PTHR39598:SF1">
    <property type="entry name" value="AUSTINOID BIOSYNTHESIS CLUSTERS PROTEIN F-RELATED"/>
    <property type="match status" value="1"/>
</dbReference>